<protein>
    <recommendedName>
        <fullName evidence="8 9">Cell division protein FtsZ</fullName>
    </recommendedName>
</protein>
<dbReference type="PROSITE" id="PS01135">
    <property type="entry name" value="FTSZ_2"/>
    <property type="match status" value="1"/>
</dbReference>
<keyword evidence="5 8" id="KW-0342">GTP-binding</keyword>
<evidence type="ECO:0000259" key="12">
    <source>
        <dbReference type="SMART" id="SM00864"/>
    </source>
</evidence>
<dbReference type="Pfam" id="PF12327">
    <property type="entry name" value="FtsZ_C"/>
    <property type="match status" value="1"/>
</dbReference>
<comment type="subunit">
    <text evidence="8">Homodimer. Polymerizes to form a dynamic ring structure in a strictly GTP-dependent manner. Interacts directly with several other division proteins.</text>
</comment>
<dbReference type="Gene3D" id="3.40.50.1440">
    <property type="entry name" value="Tubulin/FtsZ, GTPase domain"/>
    <property type="match status" value="1"/>
</dbReference>
<dbReference type="InterPro" id="IPR003008">
    <property type="entry name" value="Tubulin_FtsZ_GTPase"/>
</dbReference>
<feature type="compositionally biased region" description="Basic and acidic residues" evidence="11">
    <location>
        <begin position="450"/>
        <end position="462"/>
    </location>
</feature>
<comment type="function">
    <text evidence="8 10">Essential cell division protein that forms a contractile ring structure (Z ring) at the future cell division site. The regulation of the ring assembly controls the timing and the location of cell division. One of the functions of the FtsZ ring is to recruit other cell division proteins to the septum to produce a new cell wall between the dividing cells. Binds GTP and shows GTPase activity.</text>
</comment>
<keyword evidence="15" id="KW-1185">Reference proteome</keyword>
<feature type="binding site" evidence="8">
    <location>
        <position position="143"/>
    </location>
    <ligand>
        <name>GTP</name>
        <dbReference type="ChEBI" id="CHEBI:37565"/>
    </ligand>
</feature>
<dbReference type="SMART" id="SM00864">
    <property type="entry name" value="Tubulin"/>
    <property type="match status" value="1"/>
</dbReference>
<dbReference type="RefSeq" id="WP_151169558.1">
    <property type="nucleotide sequence ID" value="NZ_WACR01000010.1"/>
</dbReference>
<dbReference type="Pfam" id="PF00091">
    <property type="entry name" value="Tubulin"/>
    <property type="match status" value="1"/>
</dbReference>
<dbReference type="CDD" id="cd02201">
    <property type="entry name" value="FtsZ_type1"/>
    <property type="match status" value="1"/>
</dbReference>
<dbReference type="GO" id="GO:0003924">
    <property type="term" value="F:GTPase activity"/>
    <property type="evidence" value="ECO:0007669"/>
    <property type="project" value="UniProtKB-UniRule"/>
</dbReference>
<dbReference type="InterPro" id="IPR037103">
    <property type="entry name" value="Tubulin/FtsZ-like_C"/>
</dbReference>
<dbReference type="SUPFAM" id="SSF52490">
    <property type="entry name" value="Tubulin nucleotide-binding domain-like"/>
    <property type="match status" value="1"/>
</dbReference>
<keyword evidence="6 8" id="KW-0717">Septation</keyword>
<dbReference type="SMART" id="SM00865">
    <property type="entry name" value="Tubulin_C"/>
    <property type="match status" value="1"/>
</dbReference>
<keyword evidence="4 8" id="KW-0547">Nucleotide-binding</keyword>
<dbReference type="InterPro" id="IPR018316">
    <property type="entry name" value="Tubulin/FtsZ_2-layer-sand-dom"/>
</dbReference>
<evidence type="ECO:0000256" key="10">
    <source>
        <dbReference type="RuleBase" id="RU000631"/>
    </source>
</evidence>
<name>A0A6N6M5P3_9FLAO</name>
<dbReference type="PANTHER" id="PTHR30314">
    <property type="entry name" value="CELL DIVISION PROTEIN FTSZ-RELATED"/>
    <property type="match status" value="1"/>
</dbReference>
<dbReference type="SUPFAM" id="SSF55307">
    <property type="entry name" value="Tubulin C-terminal domain-like"/>
    <property type="match status" value="1"/>
</dbReference>
<feature type="compositionally biased region" description="Basic and acidic residues" evidence="11">
    <location>
        <begin position="361"/>
        <end position="383"/>
    </location>
</feature>
<evidence type="ECO:0000256" key="4">
    <source>
        <dbReference type="ARBA" id="ARBA00022741"/>
    </source>
</evidence>
<dbReference type="GO" id="GO:0000917">
    <property type="term" value="P:division septum assembly"/>
    <property type="evidence" value="ECO:0007669"/>
    <property type="project" value="UniProtKB-KW"/>
</dbReference>
<keyword evidence="3 8" id="KW-0132">Cell division</keyword>
<dbReference type="InterPro" id="IPR024757">
    <property type="entry name" value="FtsZ_C"/>
</dbReference>
<feature type="domain" description="Tubulin/FtsZ 2-layer sandwich" evidence="13">
    <location>
        <begin position="206"/>
        <end position="327"/>
    </location>
</feature>
<feature type="compositionally biased region" description="Basic and acidic residues" evidence="11">
    <location>
        <begin position="329"/>
        <end position="348"/>
    </location>
</feature>
<dbReference type="PANTHER" id="PTHR30314:SF3">
    <property type="entry name" value="MITOCHONDRIAL DIVISION PROTEIN FSZA"/>
    <property type="match status" value="1"/>
</dbReference>
<dbReference type="GO" id="GO:0032153">
    <property type="term" value="C:cell division site"/>
    <property type="evidence" value="ECO:0007669"/>
    <property type="project" value="UniProtKB-UniRule"/>
</dbReference>
<feature type="compositionally biased region" description="Low complexity" evidence="11">
    <location>
        <begin position="434"/>
        <end position="449"/>
    </location>
</feature>
<dbReference type="GO" id="GO:0005737">
    <property type="term" value="C:cytoplasm"/>
    <property type="evidence" value="ECO:0007669"/>
    <property type="project" value="UniProtKB-SubCell"/>
</dbReference>
<evidence type="ECO:0000256" key="6">
    <source>
        <dbReference type="ARBA" id="ARBA00023210"/>
    </source>
</evidence>
<dbReference type="GO" id="GO:0005525">
    <property type="term" value="F:GTP binding"/>
    <property type="evidence" value="ECO:0007669"/>
    <property type="project" value="UniProtKB-UniRule"/>
</dbReference>
<evidence type="ECO:0000256" key="5">
    <source>
        <dbReference type="ARBA" id="ARBA00023134"/>
    </source>
</evidence>
<feature type="domain" description="Tubulin/FtsZ GTPase" evidence="12">
    <location>
        <begin position="12"/>
        <end position="204"/>
    </location>
</feature>
<feature type="binding site" evidence="8">
    <location>
        <begin position="108"/>
        <end position="110"/>
    </location>
    <ligand>
        <name>GTP</name>
        <dbReference type="ChEBI" id="CHEBI:37565"/>
    </ligand>
</feature>
<dbReference type="InterPro" id="IPR036525">
    <property type="entry name" value="Tubulin/FtsZ_GTPase_sf"/>
</dbReference>
<evidence type="ECO:0000313" key="15">
    <source>
        <dbReference type="Proteomes" id="UP000435357"/>
    </source>
</evidence>
<feature type="binding site" evidence="8">
    <location>
        <position position="139"/>
    </location>
    <ligand>
        <name>GTP</name>
        <dbReference type="ChEBI" id="CHEBI:37565"/>
    </ligand>
</feature>
<evidence type="ECO:0000256" key="2">
    <source>
        <dbReference type="ARBA" id="ARBA00022490"/>
    </source>
</evidence>
<dbReference type="NCBIfam" id="TIGR00065">
    <property type="entry name" value="ftsZ"/>
    <property type="match status" value="1"/>
</dbReference>
<dbReference type="Gene3D" id="3.30.1330.20">
    <property type="entry name" value="Tubulin/FtsZ, C-terminal domain"/>
    <property type="match status" value="1"/>
</dbReference>
<evidence type="ECO:0000256" key="3">
    <source>
        <dbReference type="ARBA" id="ARBA00022618"/>
    </source>
</evidence>
<feature type="binding site" evidence="8">
    <location>
        <position position="186"/>
    </location>
    <ligand>
        <name>GTP</name>
        <dbReference type="ChEBI" id="CHEBI:37565"/>
    </ligand>
</feature>
<evidence type="ECO:0000256" key="1">
    <source>
        <dbReference type="ARBA" id="ARBA00009690"/>
    </source>
</evidence>
<feature type="compositionally biased region" description="Polar residues" evidence="11">
    <location>
        <begin position="490"/>
        <end position="503"/>
    </location>
</feature>
<dbReference type="Proteomes" id="UP000435357">
    <property type="component" value="Unassembled WGS sequence"/>
</dbReference>
<feature type="compositionally biased region" description="Basic and acidic residues" evidence="11">
    <location>
        <begin position="414"/>
        <end position="433"/>
    </location>
</feature>
<dbReference type="InterPro" id="IPR045061">
    <property type="entry name" value="FtsZ/CetZ"/>
</dbReference>
<dbReference type="GO" id="GO:0043093">
    <property type="term" value="P:FtsZ-dependent cytokinesis"/>
    <property type="evidence" value="ECO:0007669"/>
    <property type="project" value="UniProtKB-UniRule"/>
</dbReference>
<keyword evidence="2 8" id="KW-0963">Cytoplasm</keyword>
<reference evidence="14 15" key="1">
    <citation type="submission" date="2019-09" db="EMBL/GenBank/DDBJ databases">
        <title>Genomes of Cryomorphaceae.</title>
        <authorList>
            <person name="Bowman J.P."/>
        </authorList>
    </citation>
    <scope>NUCLEOTIDE SEQUENCE [LARGE SCALE GENOMIC DNA]</scope>
    <source>
        <strain evidence="14 15">KCTC 52047</strain>
    </source>
</reference>
<proteinExistence type="inferred from homology"/>
<sequence length="532" mass="58566">MEFDLPKNAPSIIKVLGIGGGGSNAVNHMYKQGIEGVDFIICNTDNQALEASPVPHKVQLGASLTEGRGAGSKPEVGKNAAIETIDEVRDELLKNTKMVFITAGMGGGTGTGAAPIIAEACKELGILTVGIVTMPFFFEGRKRRQQAEEGIKAIRDHVDTLLVINNDKLREMYGNLKMGEAFAQADDVLSTAAKGIAEIITRTGHVNVDFEDVRTVMDDSGVAIMGSAFAEGDNRSIKAVEQALASPLLNDNDIKGARYVLLNMEYGSEEHELTMDEISDITDYIQEEAGSTADVIWGYGSNESLAEGLRVTIIATGFKSAPDAGASSLEEKPQRKVHKLEEDVDTRLTDPVSNDQNQKSEPAEPEKKEEENEPYLKNDDSKSDSQNQGTIEFDLENDKSKPREQAMPQDDFEPYLKNDNQPEQRSEQKENHQPETQTSSQQQEISMEEQQARAKERMKRLNDLTGRMRSPQGLSDLENEPAYKRRRIQLNDTPHSSESQVSRYTLGDENESSDDKNGGLNRGNSFLHDNVD</sequence>
<dbReference type="FunFam" id="3.40.50.1440:FF:000023">
    <property type="entry name" value="Cell division protein FtsZ"/>
    <property type="match status" value="1"/>
</dbReference>
<dbReference type="PROSITE" id="PS01134">
    <property type="entry name" value="FTSZ_1"/>
    <property type="match status" value="1"/>
</dbReference>
<feature type="region of interest" description="Disordered" evidence="11">
    <location>
        <begin position="321"/>
        <end position="532"/>
    </location>
</feature>
<evidence type="ECO:0000256" key="11">
    <source>
        <dbReference type="SAM" id="MobiDB-lite"/>
    </source>
</evidence>
<accession>A0A6N6M5P3</accession>
<keyword evidence="7 8" id="KW-0131">Cell cycle</keyword>
<dbReference type="OrthoDB" id="9813375at2"/>
<comment type="subcellular location">
    <subcellularLocation>
        <location evidence="8">Cytoplasm</location>
    </subcellularLocation>
    <text evidence="8">Assembles at midcell at the inner surface of the cytoplasmic membrane.</text>
</comment>
<dbReference type="InterPro" id="IPR000158">
    <property type="entry name" value="Cell_div_FtsZ"/>
</dbReference>
<evidence type="ECO:0000313" key="14">
    <source>
        <dbReference type="EMBL" id="KAB1062886.1"/>
    </source>
</evidence>
<dbReference type="PRINTS" id="PR00423">
    <property type="entry name" value="CELLDVISFTSZ"/>
</dbReference>
<organism evidence="14 15">
    <name type="scientific">Salibacter halophilus</name>
    <dbReference type="NCBI Taxonomy" id="1803916"/>
    <lineage>
        <taxon>Bacteria</taxon>
        <taxon>Pseudomonadati</taxon>
        <taxon>Bacteroidota</taxon>
        <taxon>Flavobacteriia</taxon>
        <taxon>Flavobacteriales</taxon>
        <taxon>Salibacteraceae</taxon>
        <taxon>Salibacter</taxon>
    </lineage>
</organism>
<dbReference type="InterPro" id="IPR008280">
    <property type="entry name" value="Tub_FtsZ_C"/>
</dbReference>
<dbReference type="AlphaFoldDB" id="A0A6N6M5P3"/>
<dbReference type="InterPro" id="IPR020805">
    <property type="entry name" value="Cell_div_FtsZ_CS"/>
</dbReference>
<dbReference type="HAMAP" id="MF_00909">
    <property type="entry name" value="FtsZ"/>
    <property type="match status" value="1"/>
</dbReference>
<evidence type="ECO:0000256" key="9">
    <source>
        <dbReference type="NCBIfam" id="TIGR00065"/>
    </source>
</evidence>
<dbReference type="EMBL" id="WACR01000010">
    <property type="protein sequence ID" value="KAB1062886.1"/>
    <property type="molecule type" value="Genomic_DNA"/>
</dbReference>
<feature type="binding site" evidence="8">
    <location>
        <begin position="20"/>
        <end position="24"/>
    </location>
    <ligand>
        <name>GTP</name>
        <dbReference type="ChEBI" id="CHEBI:37565"/>
    </ligand>
</feature>
<comment type="similarity">
    <text evidence="1 8 10">Belongs to the FtsZ family.</text>
</comment>
<evidence type="ECO:0000256" key="8">
    <source>
        <dbReference type="HAMAP-Rule" id="MF_00909"/>
    </source>
</evidence>
<comment type="caution">
    <text evidence="14">The sequence shown here is derived from an EMBL/GenBank/DDBJ whole genome shotgun (WGS) entry which is preliminary data.</text>
</comment>
<gene>
    <name evidence="8 14" type="primary">ftsZ</name>
    <name evidence="14" type="ORF">F3059_11925</name>
</gene>
<dbReference type="GO" id="GO:0051258">
    <property type="term" value="P:protein polymerization"/>
    <property type="evidence" value="ECO:0007669"/>
    <property type="project" value="UniProtKB-UniRule"/>
</dbReference>
<evidence type="ECO:0000256" key="7">
    <source>
        <dbReference type="ARBA" id="ARBA00023306"/>
    </source>
</evidence>
<evidence type="ECO:0000259" key="13">
    <source>
        <dbReference type="SMART" id="SM00865"/>
    </source>
</evidence>